<dbReference type="Proteomes" id="UP000186469">
    <property type="component" value="Unassembled WGS sequence"/>
</dbReference>
<dbReference type="InterPro" id="IPR013740">
    <property type="entry name" value="Redoxin"/>
</dbReference>
<evidence type="ECO:0000256" key="1">
    <source>
        <dbReference type="ARBA" id="ARBA00022559"/>
    </source>
</evidence>
<dbReference type="Pfam" id="PF08534">
    <property type="entry name" value="Redoxin"/>
    <property type="match status" value="1"/>
</dbReference>
<dbReference type="InterPro" id="IPR036249">
    <property type="entry name" value="Thioredoxin-like_sf"/>
</dbReference>
<keyword evidence="5 6" id="KW-0676">Redox-active center</keyword>
<dbReference type="SUPFAM" id="SSF52833">
    <property type="entry name" value="Thioredoxin-like"/>
    <property type="match status" value="1"/>
</dbReference>
<gene>
    <name evidence="6" type="primary">tpx</name>
    <name evidence="8" type="ORF">SAMN02745728_00944</name>
</gene>
<reference evidence="8 9" key="1">
    <citation type="submission" date="2016-12" db="EMBL/GenBank/DDBJ databases">
        <authorList>
            <person name="Song W.-J."/>
            <person name="Kurnit D.M."/>
        </authorList>
    </citation>
    <scope>NUCLEOTIDE SEQUENCE [LARGE SCALE GENOMIC DNA]</scope>
    <source>
        <strain evidence="8 9">DSM 11393</strain>
    </source>
</reference>
<comment type="catalytic activity">
    <reaction evidence="6">
        <text>a hydroperoxide + [thioredoxin]-dithiol = an alcohol + [thioredoxin]-disulfide + H2O</text>
        <dbReference type="Rhea" id="RHEA:62620"/>
        <dbReference type="Rhea" id="RHEA-COMP:10698"/>
        <dbReference type="Rhea" id="RHEA-COMP:10700"/>
        <dbReference type="ChEBI" id="CHEBI:15377"/>
        <dbReference type="ChEBI" id="CHEBI:29950"/>
        <dbReference type="ChEBI" id="CHEBI:30879"/>
        <dbReference type="ChEBI" id="CHEBI:35924"/>
        <dbReference type="ChEBI" id="CHEBI:50058"/>
        <dbReference type="EC" id="1.11.1.24"/>
    </reaction>
</comment>
<dbReference type="PANTHER" id="PTHR43110">
    <property type="entry name" value="THIOL PEROXIDASE"/>
    <property type="match status" value="1"/>
</dbReference>
<dbReference type="EMBL" id="FRDI01000003">
    <property type="protein sequence ID" value="SHN57753.1"/>
    <property type="molecule type" value="Genomic_DNA"/>
</dbReference>
<dbReference type="RefSeq" id="WP_072696618.1">
    <property type="nucleotide sequence ID" value="NZ_FRDI01000003.1"/>
</dbReference>
<accession>A0A1M7SH01</accession>
<comment type="subunit">
    <text evidence="6">Homodimer.</text>
</comment>
<dbReference type="CDD" id="cd03014">
    <property type="entry name" value="PRX_Atyp2cys"/>
    <property type="match status" value="1"/>
</dbReference>
<comment type="caution">
    <text evidence="6">Lacks conserved residue(s) required for the propagation of feature annotation.</text>
</comment>
<dbReference type="Gene3D" id="3.40.30.10">
    <property type="entry name" value="Glutaredoxin"/>
    <property type="match status" value="1"/>
</dbReference>
<evidence type="ECO:0000313" key="8">
    <source>
        <dbReference type="EMBL" id="SHN57753.1"/>
    </source>
</evidence>
<dbReference type="PROSITE" id="PS51352">
    <property type="entry name" value="THIOREDOXIN_2"/>
    <property type="match status" value="1"/>
</dbReference>
<protein>
    <recommendedName>
        <fullName evidence="6">Thiol peroxidase</fullName>
        <shortName evidence="6">Tpx</shortName>
        <ecNumber evidence="6">1.11.1.24</ecNumber>
    </recommendedName>
    <alternativeName>
        <fullName evidence="6">Peroxiredoxin tpx</fullName>
        <shortName evidence="6">Prx</shortName>
    </alternativeName>
    <alternativeName>
        <fullName evidence="6">Thioredoxin peroxidase</fullName>
    </alternativeName>
    <alternativeName>
        <fullName evidence="6">Thioredoxin-dependent peroxiredoxin</fullName>
    </alternativeName>
</protein>
<keyword evidence="9" id="KW-1185">Reference proteome</keyword>
<evidence type="ECO:0000256" key="2">
    <source>
        <dbReference type="ARBA" id="ARBA00022862"/>
    </source>
</evidence>
<evidence type="ECO:0000256" key="4">
    <source>
        <dbReference type="ARBA" id="ARBA00023157"/>
    </source>
</evidence>
<keyword evidence="4" id="KW-1015">Disulfide bond</keyword>
<keyword evidence="1 6" id="KW-0575">Peroxidase</keyword>
<dbReference type="STRING" id="1121455.SAMN02745728_00944"/>
<comment type="function">
    <text evidence="6">Thiol-specific peroxidase that catalyzes the reduction of hydrogen peroxide and organic hydroperoxides to water and alcohols, respectively. Plays a role in cell protection against oxidative stress by detoxifying peroxides.</text>
</comment>
<dbReference type="AlphaFoldDB" id="A0A1M7SH01"/>
<dbReference type="PANTHER" id="PTHR43110:SF1">
    <property type="entry name" value="THIOL PEROXIDASE"/>
    <property type="match status" value="1"/>
</dbReference>
<sequence>MERSGLITFQGNPLTLVGNSVKLGEKAPDFTVLANDLSPRTLDSYKGKVLIISSVPSLDTSVCDTATRQFNKDAACLSDDIKILTISVDLPFAQARWCGAAGIDKVVTLSDHKDLSFGTNYGMAIKELRLLARGVFVVDRNQKLVYTELVNEVTDQVNFNAALEAAKKALA</sequence>
<dbReference type="InterPro" id="IPR050455">
    <property type="entry name" value="Tpx_Peroxidase_subfamily"/>
</dbReference>
<name>A0A1M7SH01_9BACT</name>
<dbReference type="InterPro" id="IPR002065">
    <property type="entry name" value="TPX"/>
</dbReference>
<evidence type="ECO:0000259" key="7">
    <source>
        <dbReference type="PROSITE" id="PS51352"/>
    </source>
</evidence>
<keyword evidence="3 6" id="KW-0560">Oxidoreductase</keyword>
<dbReference type="EC" id="1.11.1.24" evidence="6"/>
<dbReference type="GO" id="GO:0008379">
    <property type="term" value="F:thioredoxin peroxidase activity"/>
    <property type="evidence" value="ECO:0007669"/>
    <property type="project" value="UniProtKB-UniRule"/>
</dbReference>
<evidence type="ECO:0000313" key="9">
    <source>
        <dbReference type="Proteomes" id="UP000186469"/>
    </source>
</evidence>
<dbReference type="PROSITE" id="PS01265">
    <property type="entry name" value="TPX"/>
    <property type="match status" value="1"/>
</dbReference>
<comment type="similarity">
    <text evidence="6">Belongs to the peroxiredoxin family. Tpx subfamily.</text>
</comment>
<dbReference type="OrthoDB" id="9781543at2"/>
<proteinExistence type="inferred from homology"/>
<evidence type="ECO:0000256" key="6">
    <source>
        <dbReference type="HAMAP-Rule" id="MF_00269"/>
    </source>
</evidence>
<dbReference type="InterPro" id="IPR013766">
    <property type="entry name" value="Thioredoxin_domain"/>
</dbReference>
<organism evidence="8 9">
    <name type="scientific">Desulfovibrio litoralis DSM 11393</name>
    <dbReference type="NCBI Taxonomy" id="1121455"/>
    <lineage>
        <taxon>Bacteria</taxon>
        <taxon>Pseudomonadati</taxon>
        <taxon>Thermodesulfobacteriota</taxon>
        <taxon>Desulfovibrionia</taxon>
        <taxon>Desulfovibrionales</taxon>
        <taxon>Desulfovibrionaceae</taxon>
        <taxon>Desulfovibrio</taxon>
    </lineage>
</organism>
<feature type="domain" description="Thioredoxin" evidence="7">
    <location>
        <begin position="21"/>
        <end position="171"/>
    </location>
</feature>
<keyword evidence="2 6" id="KW-0049">Antioxidant</keyword>
<evidence type="ECO:0000256" key="5">
    <source>
        <dbReference type="ARBA" id="ARBA00023284"/>
    </source>
</evidence>
<feature type="active site" description="Cysteine sulfenic acid (-SOH) intermediate" evidence="6">
    <location>
        <position position="63"/>
    </location>
</feature>
<dbReference type="HAMAP" id="MF_00269">
    <property type="entry name" value="Tpx"/>
    <property type="match status" value="1"/>
</dbReference>
<evidence type="ECO:0000256" key="3">
    <source>
        <dbReference type="ARBA" id="ARBA00023002"/>
    </source>
</evidence>
<dbReference type="NCBIfam" id="NF001808">
    <property type="entry name" value="PRK00522.1"/>
    <property type="match status" value="1"/>
</dbReference>
<dbReference type="InterPro" id="IPR018219">
    <property type="entry name" value="Tpx_CS"/>
</dbReference>